<dbReference type="SUPFAM" id="SSF52499">
    <property type="entry name" value="Isochorismatase-like hydrolases"/>
    <property type="match status" value="1"/>
</dbReference>
<evidence type="ECO:0000256" key="7">
    <source>
        <dbReference type="ARBA" id="ARBA00043224"/>
    </source>
</evidence>
<accession>A0A087B3M5</accession>
<evidence type="ECO:0000256" key="3">
    <source>
        <dbReference type="ARBA" id="ARBA00022723"/>
    </source>
</evidence>
<evidence type="ECO:0000313" key="9">
    <source>
        <dbReference type="EMBL" id="KFI65625.1"/>
    </source>
</evidence>
<dbReference type="InterPro" id="IPR052347">
    <property type="entry name" value="Isochorismatase_Nicotinamidase"/>
</dbReference>
<evidence type="ECO:0000256" key="5">
    <source>
        <dbReference type="ARBA" id="ARBA00037900"/>
    </source>
</evidence>
<evidence type="ECO:0000259" key="8">
    <source>
        <dbReference type="Pfam" id="PF00857"/>
    </source>
</evidence>
<comment type="pathway">
    <text evidence="5">Cofactor biosynthesis; nicotinate biosynthesis; nicotinate from nicotinamide: step 1/1.</text>
</comment>
<keyword evidence="4 9" id="KW-0378">Hydrolase</keyword>
<name>A0A087B3M5_9BIFI</name>
<gene>
    <name evidence="9" type="ORF">BCUN_0120</name>
</gene>
<dbReference type="Gene3D" id="3.40.50.850">
    <property type="entry name" value="Isochorismatase-like"/>
    <property type="match status" value="1"/>
</dbReference>
<dbReference type="eggNOG" id="COG1335">
    <property type="taxonomic scope" value="Bacteria"/>
</dbReference>
<keyword evidence="2" id="KW-0662">Pyridine nucleotide biosynthesis</keyword>
<comment type="caution">
    <text evidence="9">The sequence shown here is derived from an EMBL/GenBank/DDBJ whole genome shotgun (WGS) entry which is preliminary data.</text>
</comment>
<proteinExistence type="inferred from homology"/>
<dbReference type="InterPro" id="IPR000868">
    <property type="entry name" value="Isochorismatase-like_dom"/>
</dbReference>
<evidence type="ECO:0000256" key="6">
    <source>
        <dbReference type="ARBA" id="ARBA00039017"/>
    </source>
</evidence>
<dbReference type="RefSeq" id="WP_033516903.1">
    <property type="nucleotide sequence ID" value="NZ_JGYV01000001.1"/>
</dbReference>
<keyword evidence="3" id="KW-0479">Metal-binding</keyword>
<reference evidence="9 10" key="1">
    <citation type="submission" date="2014-03" db="EMBL/GenBank/DDBJ databases">
        <title>Genomics of Bifidobacteria.</title>
        <authorList>
            <person name="Ventura M."/>
            <person name="Milani C."/>
            <person name="Lugli G.A."/>
        </authorList>
    </citation>
    <scope>NUCLEOTIDE SEQUENCE [LARGE SCALE GENOMIC DNA]</scope>
    <source>
        <strain evidence="9 10">LMG 10738</strain>
    </source>
</reference>
<evidence type="ECO:0000313" key="10">
    <source>
        <dbReference type="Proteomes" id="UP000029067"/>
    </source>
</evidence>
<organism evidence="9 10">
    <name type="scientific">Bifidobacterium cuniculi</name>
    <dbReference type="NCBI Taxonomy" id="1688"/>
    <lineage>
        <taxon>Bacteria</taxon>
        <taxon>Bacillati</taxon>
        <taxon>Actinomycetota</taxon>
        <taxon>Actinomycetes</taxon>
        <taxon>Bifidobacteriales</taxon>
        <taxon>Bifidobacteriaceae</taxon>
        <taxon>Bifidobacterium</taxon>
    </lineage>
</organism>
<dbReference type="PANTHER" id="PTHR11080:SF2">
    <property type="entry name" value="LD05707P"/>
    <property type="match status" value="1"/>
</dbReference>
<dbReference type="GO" id="GO:0019363">
    <property type="term" value="P:pyridine nucleotide biosynthetic process"/>
    <property type="evidence" value="ECO:0007669"/>
    <property type="project" value="UniProtKB-KW"/>
</dbReference>
<comment type="similarity">
    <text evidence="1">Belongs to the isochorismatase family.</text>
</comment>
<evidence type="ECO:0000256" key="1">
    <source>
        <dbReference type="ARBA" id="ARBA00006336"/>
    </source>
</evidence>
<dbReference type="GO" id="GO:0046872">
    <property type="term" value="F:metal ion binding"/>
    <property type="evidence" value="ECO:0007669"/>
    <property type="project" value="UniProtKB-KW"/>
</dbReference>
<dbReference type="OrthoDB" id="9791276at2"/>
<dbReference type="AlphaFoldDB" id="A0A087B3M5"/>
<protein>
    <recommendedName>
        <fullName evidence="6">nicotinamidase</fullName>
        <ecNumber evidence="6">3.5.1.19</ecNumber>
    </recommendedName>
    <alternativeName>
        <fullName evidence="7">Nicotinamide deamidase</fullName>
    </alternativeName>
</protein>
<evidence type="ECO:0000256" key="2">
    <source>
        <dbReference type="ARBA" id="ARBA00022642"/>
    </source>
</evidence>
<dbReference type="STRING" id="1688.BCUN_0120"/>
<dbReference type="Proteomes" id="UP000029067">
    <property type="component" value="Unassembled WGS sequence"/>
</dbReference>
<evidence type="ECO:0000256" key="4">
    <source>
        <dbReference type="ARBA" id="ARBA00022801"/>
    </source>
</evidence>
<dbReference type="GO" id="GO:0008936">
    <property type="term" value="F:nicotinamidase activity"/>
    <property type="evidence" value="ECO:0007669"/>
    <property type="project" value="UniProtKB-EC"/>
</dbReference>
<keyword evidence="10" id="KW-1185">Reference proteome</keyword>
<dbReference type="PANTHER" id="PTHR11080">
    <property type="entry name" value="PYRAZINAMIDASE/NICOTINAMIDASE"/>
    <property type="match status" value="1"/>
</dbReference>
<dbReference type="InterPro" id="IPR036380">
    <property type="entry name" value="Isochorismatase-like_sf"/>
</dbReference>
<sequence length="211" mass="22900">MNNKTHALIIVDVQPTFCEGGELGVEGGNAVAARIHDFVEANRDRYALLVTTQDWHVDPGSHWSEHPDFVDTWPRHGVAGSPNAQLHPDIASLGIDHHIKKGQYAAAYSGFEGVEDNTDTVPTREEANQAALDRPTLDTLLHDHGITGVDVVGLALSHCVKDTALDALARGYDVRVWRDLSAPVSPELGERAVNELMTRGAIVIEGAEYVD</sequence>
<dbReference type="EMBL" id="JGYV01000001">
    <property type="protein sequence ID" value="KFI65625.1"/>
    <property type="molecule type" value="Genomic_DNA"/>
</dbReference>
<dbReference type="EC" id="3.5.1.19" evidence="6"/>
<feature type="domain" description="Isochorismatase-like" evidence="8">
    <location>
        <begin position="7"/>
        <end position="207"/>
    </location>
</feature>
<dbReference type="Pfam" id="PF00857">
    <property type="entry name" value="Isochorismatase"/>
    <property type="match status" value="1"/>
</dbReference>